<dbReference type="Gene3D" id="3.40.50.1110">
    <property type="entry name" value="SGNH hydrolase"/>
    <property type="match status" value="1"/>
</dbReference>
<evidence type="ECO:0000259" key="1">
    <source>
        <dbReference type="Pfam" id="PF13472"/>
    </source>
</evidence>
<dbReference type="Proteomes" id="UP001138500">
    <property type="component" value="Unassembled WGS sequence"/>
</dbReference>
<dbReference type="InterPro" id="IPR036514">
    <property type="entry name" value="SGNH_hydro_sf"/>
</dbReference>
<dbReference type="CDD" id="cd01823">
    <property type="entry name" value="SEST_like"/>
    <property type="match status" value="1"/>
</dbReference>
<dbReference type="OrthoDB" id="21678at2759"/>
<proteinExistence type="predicted"/>
<dbReference type="GO" id="GO:0006629">
    <property type="term" value="P:lipid metabolic process"/>
    <property type="evidence" value="ECO:0007669"/>
    <property type="project" value="TreeGrafter"/>
</dbReference>
<keyword evidence="3" id="KW-1185">Reference proteome</keyword>
<dbReference type="PANTHER" id="PTHR37981:SF1">
    <property type="entry name" value="SGNH HYDROLASE-TYPE ESTERASE DOMAIN-CONTAINING PROTEIN"/>
    <property type="match status" value="1"/>
</dbReference>
<organism evidence="2 3">
    <name type="scientific">Teratosphaeria destructans</name>
    <dbReference type="NCBI Taxonomy" id="418781"/>
    <lineage>
        <taxon>Eukaryota</taxon>
        <taxon>Fungi</taxon>
        <taxon>Dikarya</taxon>
        <taxon>Ascomycota</taxon>
        <taxon>Pezizomycotina</taxon>
        <taxon>Dothideomycetes</taxon>
        <taxon>Dothideomycetidae</taxon>
        <taxon>Mycosphaerellales</taxon>
        <taxon>Teratosphaeriaceae</taxon>
        <taxon>Teratosphaeria</taxon>
    </lineage>
</organism>
<dbReference type="GO" id="GO:0016788">
    <property type="term" value="F:hydrolase activity, acting on ester bonds"/>
    <property type="evidence" value="ECO:0007669"/>
    <property type="project" value="InterPro"/>
</dbReference>
<evidence type="ECO:0000313" key="3">
    <source>
        <dbReference type="Proteomes" id="UP001138500"/>
    </source>
</evidence>
<reference evidence="2 3" key="2">
    <citation type="journal article" date="2021" name="Curr. Genet.">
        <title>Genetic response to nitrogen starvation in the aggressive Eucalyptus foliar pathogen Teratosphaeria destructans.</title>
        <authorList>
            <person name="Havenga M."/>
            <person name="Wingfield B.D."/>
            <person name="Wingfield M.J."/>
            <person name="Dreyer L.L."/>
            <person name="Roets F."/>
            <person name="Aylward J."/>
        </authorList>
    </citation>
    <scope>NUCLEOTIDE SEQUENCE [LARGE SCALE GENOMIC DNA]</scope>
    <source>
        <strain evidence="2">CMW44962</strain>
    </source>
</reference>
<dbReference type="InterPro" id="IPR037460">
    <property type="entry name" value="SEST-like"/>
</dbReference>
<comment type="caution">
    <text evidence="2">The sequence shown here is derived from an EMBL/GenBank/DDBJ whole genome shotgun (WGS) entry which is preliminary data.</text>
</comment>
<dbReference type="SUPFAM" id="SSF52266">
    <property type="entry name" value="SGNH hydrolase"/>
    <property type="match status" value="1"/>
</dbReference>
<dbReference type="AlphaFoldDB" id="A0A9W7W156"/>
<reference evidence="2 3" key="1">
    <citation type="journal article" date="2018" name="IMA Fungus">
        <title>IMA Genome-F 10: Nine draft genome sequences of Claviceps purpurea s.lat., including C. arundinis, C. humidiphila, and C. cf. spartinae, pseudomolecules for the pitch canker pathogen Fusarium circinatum, draft genome of Davidsoniella eucalypti, Grosmannia galeiformis, Quambalaria eucalypti, and Teratosphaeria destructans.</title>
        <authorList>
            <person name="Wingfield B.D."/>
            <person name="Liu M."/>
            <person name="Nguyen H.D."/>
            <person name="Lane F.A."/>
            <person name="Morgan S.W."/>
            <person name="De Vos L."/>
            <person name="Wilken P.M."/>
            <person name="Duong T.A."/>
            <person name="Aylward J."/>
            <person name="Coetzee M.P."/>
            <person name="Dadej K."/>
            <person name="De Beer Z.W."/>
            <person name="Findlay W."/>
            <person name="Havenga M."/>
            <person name="Kolarik M."/>
            <person name="Menzies J.G."/>
            <person name="Naidoo K."/>
            <person name="Pochopski O."/>
            <person name="Shoukouhi P."/>
            <person name="Santana Q.C."/>
            <person name="Seifert K.A."/>
            <person name="Soal N."/>
            <person name="Steenkamp E.T."/>
            <person name="Tatham C.T."/>
            <person name="van der Nest M.A."/>
            <person name="Wingfield M.J."/>
        </authorList>
    </citation>
    <scope>NUCLEOTIDE SEQUENCE [LARGE SCALE GENOMIC DNA]</scope>
    <source>
        <strain evidence="2">CMW44962</strain>
    </source>
</reference>
<dbReference type="PANTHER" id="PTHR37981">
    <property type="entry name" value="LIPASE 2"/>
    <property type="match status" value="1"/>
</dbReference>
<accession>A0A9W7W156</accession>
<sequence length="292" mass="32103">MISEDGMSNPAFLHLYQSIPTVRAPRYIMRRLRIVALGSSFAAGPGIEPQNDPAARRSGRNYAHQLADLVDAELTDLTVSGATLLNVLREPQEITGSPRAIFQPQLDSVPSNADIVTLTGGGNDLGYSGGMVFDSLMASVPAPVRYMCRTWIPHPGTDLTLEQLVSRFVEVLDAVHQKAPQAKIFLVQYQCVFGPLSRPGPDLPLSWDSIEYYRRRGVVLDRAYETAAKARPGFVELLSVADWSEDHAIGSEQPWMSGFSLGMIWNRHIPYHPNLIAHTAIAEKLAAAIRSL</sequence>
<dbReference type="EMBL" id="RIBY02001978">
    <property type="protein sequence ID" value="KAH9826493.1"/>
    <property type="molecule type" value="Genomic_DNA"/>
</dbReference>
<gene>
    <name evidence="2" type="ORF">Tdes44962_MAKER00456</name>
</gene>
<feature type="domain" description="SGNH hydrolase-type esterase" evidence="1">
    <location>
        <begin position="36"/>
        <end position="275"/>
    </location>
</feature>
<dbReference type="InterPro" id="IPR013830">
    <property type="entry name" value="SGNH_hydro"/>
</dbReference>
<evidence type="ECO:0000313" key="2">
    <source>
        <dbReference type="EMBL" id="KAH9826493.1"/>
    </source>
</evidence>
<dbReference type="Pfam" id="PF13472">
    <property type="entry name" value="Lipase_GDSL_2"/>
    <property type="match status" value="1"/>
</dbReference>
<protein>
    <submittedName>
        <fullName evidence="2">Esterase like protein</fullName>
    </submittedName>
</protein>
<name>A0A9W7W156_9PEZI</name>